<dbReference type="SMART" id="SM00855">
    <property type="entry name" value="PGAM"/>
    <property type="match status" value="1"/>
</dbReference>
<name>A0A0K6HRV4_9BURK</name>
<dbReference type="InterPro" id="IPR050275">
    <property type="entry name" value="PGM_Phosphatase"/>
</dbReference>
<accession>A0A0K6HRV4</accession>
<dbReference type="Pfam" id="PF00300">
    <property type="entry name" value="His_Phos_1"/>
    <property type="match status" value="1"/>
</dbReference>
<dbReference type="InterPro" id="IPR013078">
    <property type="entry name" value="His_Pase_superF_clade-1"/>
</dbReference>
<dbReference type="Proteomes" id="UP000183649">
    <property type="component" value="Unassembled WGS sequence"/>
</dbReference>
<evidence type="ECO:0000313" key="4">
    <source>
        <dbReference type="Proteomes" id="UP000183649"/>
    </source>
</evidence>
<feature type="active site" description="Proton donor/acceptor" evidence="1">
    <location>
        <position position="98"/>
    </location>
</feature>
<keyword evidence="4" id="KW-1185">Reference proteome</keyword>
<gene>
    <name evidence="3" type="ORF">Ga0061069_101306</name>
</gene>
<dbReference type="SUPFAM" id="SSF53254">
    <property type="entry name" value="Phosphoglycerate mutase-like"/>
    <property type="match status" value="1"/>
</dbReference>
<dbReference type="PANTHER" id="PTHR48100">
    <property type="entry name" value="BROAD-SPECIFICITY PHOSPHATASE YOR283W-RELATED"/>
    <property type="match status" value="1"/>
</dbReference>
<dbReference type="EMBL" id="CYHF01000001">
    <property type="protein sequence ID" value="CUA93645.1"/>
    <property type="molecule type" value="Genomic_DNA"/>
</dbReference>
<dbReference type="InterPro" id="IPR029033">
    <property type="entry name" value="His_PPase_superfam"/>
</dbReference>
<sequence length="225" mass="24510">MMLRHNAGTMTLTPPEPTRIIAIRHGETDWNAASRIQGHTDIPLNARGLEQARLAAQALVDEPIAAVYASDLQRAWQTAEAIAAPHGLSVVRDPALRERCFGAFEGHSFAALEPQHPELCARWRHRDPEFAAPGGETLRDFAARAQSALLTLAARHPAQLIVVAVHGGVLDAFYRAATGQDLQAPRSFELRNAALNRLLYAQGQLTLVGWGDTAHLDRSLNEGVE</sequence>
<feature type="binding site" evidence="2">
    <location>
        <position position="74"/>
    </location>
    <ligand>
        <name>substrate</name>
    </ligand>
</feature>
<dbReference type="AlphaFoldDB" id="A0A0K6HRV4"/>
<feature type="active site" description="Tele-phosphohistidine intermediate" evidence="1">
    <location>
        <position position="25"/>
    </location>
</feature>
<evidence type="ECO:0000313" key="3">
    <source>
        <dbReference type="EMBL" id="CUA93645.1"/>
    </source>
</evidence>
<proteinExistence type="predicted"/>
<reference evidence="4" key="1">
    <citation type="submission" date="2015-08" db="EMBL/GenBank/DDBJ databases">
        <authorList>
            <person name="Varghese N."/>
        </authorList>
    </citation>
    <scope>NUCLEOTIDE SEQUENCE [LARGE SCALE GENOMIC DNA]</scope>
    <source>
        <strain evidence="4">DSM 18181</strain>
    </source>
</reference>
<dbReference type="STRING" id="339866.GCA_001418255_00304"/>
<dbReference type="GO" id="GO:0016791">
    <property type="term" value="F:phosphatase activity"/>
    <property type="evidence" value="ECO:0007669"/>
    <property type="project" value="TreeGrafter"/>
</dbReference>
<dbReference type="Gene3D" id="3.40.50.1240">
    <property type="entry name" value="Phosphoglycerate mutase-like"/>
    <property type="match status" value="1"/>
</dbReference>
<organism evidence="3 4">
    <name type="scientific">Thiomonas bhubaneswarensis</name>
    <dbReference type="NCBI Taxonomy" id="339866"/>
    <lineage>
        <taxon>Bacteria</taxon>
        <taxon>Pseudomonadati</taxon>
        <taxon>Pseudomonadota</taxon>
        <taxon>Betaproteobacteria</taxon>
        <taxon>Burkholderiales</taxon>
        <taxon>Thiomonas</taxon>
    </lineage>
</organism>
<evidence type="ECO:0000256" key="1">
    <source>
        <dbReference type="PIRSR" id="PIRSR613078-1"/>
    </source>
</evidence>
<feature type="binding site" evidence="2">
    <location>
        <begin position="24"/>
        <end position="31"/>
    </location>
    <ligand>
        <name>substrate</name>
    </ligand>
</feature>
<protein>
    <submittedName>
        <fullName evidence="3">Phosphoglycerate mutase</fullName>
    </submittedName>
</protein>
<evidence type="ECO:0000256" key="2">
    <source>
        <dbReference type="PIRSR" id="PIRSR613078-2"/>
    </source>
</evidence>
<dbReference type="CDD" id="cd07067">
    <property type="entry name" value="HP_PGM_like"/>
    <property type="match status" value="1"/>
</dbReference>
<dbReference type="GO" id="GO:0005829">
    <property type="term" value="C:cytosol"/>
    <property type="evidence" value="ECO:0007669"/>
    <property type="project" value="TreeGrafter"/>
</dbReference>
<dbReference type="PANTHER" id="PTHR48100:SF44">
    <property type="entry name" value="PHOSPHATASE C1620.13-RELATED"/>
    <property type="match status" value="1"/>
</dbReference>